<feature type="compositionally biased region" description="Low complexity" evidence="6">
    <location>
        <begin position="134"/>
        <end position="146"/>
    </location>
</feature>
<feature type="domain" description="Chitin-binding type-2" evidence="8">
    <location>
        <begin position="2029"/>
        <end position="2090"/>
    </location>
</feature>
<evidence type="ECO:0000256" key="3">
    <source>
        <dbReference type="ARBA" id="ARBA00022737"/>
    </source>
</evidence>
<feature type="region of interest" description="Disordered" evidence="6">
    <location>
        <begin position="1943"/>
        <end position="1979"/>
    </location>
</feature>
<feature type="domain" description="Chitin-binding type-2" evidence="8">
    <location>
        <begin position="2143"/>
        <end position="2195"/>
    </location>
</feature>
<organism evidence="9">
    <name type="scientific">Diabrotica virgifera virgifera</name>
    <name type="common">western corn rootworm</name>
    <dbReference type="NCBI Taxonomy" id="50390"/>
    <lineage>
        <taxon>Eukaryota</taxon>
        <taxon>Metazoa</taxon>
        <taxon>Ecdysozoa</taxon>
        <taxon>Arthropoda</taxon>
        <taxon>Hexapoda</taxon>
        <taxon>Insecta</taxon>
        <taxon>Pterygota</taxon>
        <taxon>Neoptera</taxon>
        <taxon>Endopterygota</taxon>
        <taxon>Coleoptera</taxon>
        <taxon>Polyphaga</taxon>
        <taxon>Cucujiformia</taxon>
        <taxon>Chrysomeloidea</taxon>
        <taxon>Chrysomelidae</taxon>
        <taxon>Galerucinae</taxon>
        <taxon>Diabroticina</taxon>
        <taxon>Diabroticites</taxon>
        <taxon>Diabrotica</taxon>
    </lineage>
</organism>
<feature type="compositionally biased region" description="Polar residues" evidence="6">
    <location>
        <begin position="1024"/>
        <end position="1043"/>
    </location>
</feature>
<evidence type="ECO:0000256" key="6">
    <source>
        <dbReference type="SAM" id="MobiDB-lite"/>
    </source>
</evidence>
<feature type="domain" description="Chitin-binding type-2" evidence="8">
    <location>
        <begin position="1663"/>
        <end position="1724"/>
    </location>
</feature>
<feature type="region of interest" description="Disordered" evidence="6">
    <location>
        <begin position="633"/>
        <end position="705"/>
    </location>
</feature>
<reference evidence="9" key="1">
    <citation type="submission" date="2025-08" db="UniProtKB">
        <authorList>
            <consortium name="RefSeq"/>
        </authorList>
    </citation>
    <scope>IDENTIFICATION</scope>
    <source>
        <tissue evidence="9">Whole insect</tissue>
    </source>
</reference>
<feature type="domain" description="Chitin-binding type-2" evidence="8">
    <location>
        <begin position="1116"/>
        <end position="1177"/>
    </location>
</feature>
<feature type="compositionally biased region" description="Low complexity" evidence="6">
    <location>
        <begin position="1584"/>
        <end position="1631"/>
    </location>
</feature>
<feature type="compositionally biased region" description="Low complexity" evidence="6">
    <location>
        <begin position="2218"/>
        <end position="2248"/>
    </location>
</feature>
<dbReference type="Gene3D" id="2.170.140.10">
    <property type="entry name" value="Chitin binding domain"/>
    <property type="match status" value="9"/>
</dbReference>
<feature type="domain" description="Chitin-binding type-2" evidence="8">
    <location>
        <begin position="570"/>
        <end position="631"/>
    </location>
</feature>
<feature type="region of interest" description="Disordered" evidence="6">
    <location>
        <begin position="290"/>
        <end position="373"/>
    </location>
</feature>
<dbReference type="InterPro" id="IPR036508">
    <property type="entry name" value="Chitin-bd_dom_sf"/>
</dbReference>
<feature type="region of interest" description="Disordered" evidence="6">
    <location>
        <begin position="1574"/>
        <end position="1656"/>
    </location>
</feature>
<feature type="compositionally biased region" description="Low complexity" evidence="6">
    <location>
        <begin position="341"/>
        <end position="373"/>
    </location>
</feature>
<feature type="compositionally biased region" description="Low complexity" evidence="6">
    <location>
        <begin position="1363"/>
        <end position="1379"/>
    </location>
</feature>
<dbReference type="InParanoid" id="A0A6P7FV82"/>
<feature type="compositionally biased region" description="Low complexity" evidence="6">
    <location>
        <begin position="881"/>
        <end position="920"/>
    </location>
</feature>
<evidence type="ECO:0000256" key="2">
    <source>
        <dbReference type="ARBA" id="ARBA00022729"/>
    </source>
</evidence>
<protein>
    <submittedName>
        <fullName evidence="9">Mucin-5AC-like</fullName>
    </submittedName>
</protein>
<sequence>MLLPMFLLLLVIWPLMVSSENCEKIDWLQPFNNESSYTCNSNGWFADQTDKECRQYFVCITNGESYIKIYLKCPTGSYFDNTINDCSAEYLCPYQTIPTTNKPSTEQIKTTSTYNIEDTSTQTHRITTYETNLTTRESETLSTENTPTTSGNNIASSTEREITDSTKNLSTSESDTTISTTPEISTTQQQQTTPIDECSYNDNPDYFTCTVKGRFRNANDRTCRTYYLCNVLSSRRVIQTKYTCPSNSNFNPVKQLCDVDYSCPCPSAPDTTTTSSPTVTTNNNITTEVSTEELIPTTAVTTEGSSNQNVTDSSTSNNETTENVKTTSDNDVSTNTEPELTTSSIVSTTDSSISESDTTISTTPEVTTTERQQTTPIDECSYNDNPDYFTCRVKGRFRNANDRTCKTYYFCNVLSSGRVIQTKYTCPSNSNFNPVKQLCDVDYSCPCPSAPDITTISSLTITTNNNIPTEASTEEITFTTAVTTDRNNNQNVTDSSTSNTETTESVTNISDNLISSNTEPELTTSSIISTTDSSTSESDTTISTTPEVTTTEQQQTTLIDECSYNGNPDYFTCTVKGRFRNANDRTCKTYYLCNVLSSGRVIQTKYTCPSNSNFNPVKELCDIDYSCPCPSAPDTTTTPSPTVTANNNITTEVSTEEKTPTTEVTTEGSSNQNFTDSSTSKNETTENVTTTSDKDVSTNTEPELTTSSIISTTDSSTSESDTTILTTPEVTTTERQQTTPIDECSYNGNPDYFTCTIKGRFRNANDRTCKTYYLCNVLSSGRVIQTKFTCLSNSNFNPVKQLCDVEYSCPCSLAPDTTTTSSSTVTTNNNITTKASTEEIKSTTPVTTERNTNQNVTDSSTSNNETTENVTTTSDSDESTNTEPELTTSSIVSTTNSSTSESDTTLSTTPEVTTTEQQQTASIDECSYNDNPDYFTCTVKGRFRNANDKTCRTYYLCNVLSSGRVIQTKYTCPSNSNFNPAKQLCDVDYSCRCPSAPDTTTTSSSTVTTNNNITTEASTEEIKSTTAVTTERNTNQNVTDSIISNNETTENVTTTSDSDESTNTEPELTTSSIVSTTDSSTSESGKTISTTPEVTTTEQQQTTSIDECSYNDNPDYFTCTVKGRFRNANDRTCRTYYLCNVLSSGRVIQTKYICPSNSNFNPAKQLCDVDYSCRCPSAPDTTTTSSSTVTTNNNITTKASTEEIKSTTPVTTERNTNQNVTDSSTSNNETTENVTTTSDNDVSTNTEPELTTSSIVSTTNSSTSESDTTLSTTPEVTTTEQQQTASIDECSYNDNPDYFTCTVKGRFRNANDKTCRTYYLCNVLSSGRVIQTKYTCPSNSNFNPAKQLCDVDYSCPCPSAPDTTTTSSSTVTTNNNITTKASTEEIKSTTPVTTERNTNQNVTDSSTSNNETTENVTTTSDSDVSTNTEPELTTSSIVSTTDSSSSVSDTTISTTPEVTTTEQQQTASIDECSYNDNPDYFTCTVKGRFRNANDKTCRTYYLCNVLSSGRVIQTKYTCPSNSNFNPAKQLCDVDYTCPCPLAPDTTTTSSHTVTTNNNITNEVSTEDEVIYTTAESTERNTNQNVTDSSTSNTETTVNETTTSDNNVSTNTKPELTTSSIMSTTDSLSSESDPTKSTTPEVSTTEQQQTTPIDECSYNDNPDYFSCTVKGRFRNANDRTCRTYYLCNVLSSGRVIQTKYSCPSNSNFDPAKQLCDVDYSCPCPSAADTTITSSSTVTPNNNITTEVSTEEDILSTTAVTTERNNNQNITDGITSNTEITENVTTISDSDVSTNTEAELITSSIISTTDSSTSESDTTVSTAAAITTTEQQQTTPIDECSYNDNPDYFTCTMKGRFRNANDGTCRTYYLCNVLSSGRVIQTKYTCPSNSNFNPAKQLCDVDYSCPCPSAPDSATTSFPTVTTNNNITTEISREDEIISTTVVTTERNNNQNVTESSISNTNSTENVPTTSDNDVSTNTKPELTTSSIISTTDSSTSESYTNVSTTATITTTEQQQTAHIDECSYNDNPDYFNCTVKGRFRNANDRTCGTYYLCNVLSSGKVIQTKYTCPSNSNFNPAKQLCDVDYRCPCPSAPDTTTTASTSTVQEISTLLPTDKVTTEGIGLNSSTTETVQIDVCIYEEDPDYFTCTTSGNFPNLNDISCKTYFFCINIVDPILLIKSQYTCEKDTYFNPLTKTCEAEYVCPCIGRTSSSINNIIQTTSTSSTESVDTSPKTDGSTSQDVSSSTASTTLDSNTTSSRSVTITGNSDSTTRDTESTTTSSNPGTSTPGQQETTPIDECSHNDDPNYFICTEKGRFRNANDRTCETYYLCNVLRSGRIIQTKYNCPSGSNFNPIKQLCDVDYKCPCVSVINTTTTIN</sequence>
<feature type="domain" description="Chitin-binding type-2" evidence="8">
    <location>
        <begin position="752"/>
        <end position="813"/>
    </location>
</feature>
<dbReference type="PROSITE" id="PS50940">
    <property type="entry name" value="CHIT_BIND_II"/>
    <property type="match status" value="14"/>
</dbReference>
<feature type="compositionally biased region" description="Polar residues" evidence="6">
    <location>
        <begin position="668"/>
        <end position="691"/>
    </location>
</feature>
<dbReference type="PANTHER" id="PTHR23301:SF106">
    <property type="entry name" value="CHITIN-BINDING TYPE-2 DOMAIN-CONTAINING PROTEIN-RELATED"/>
    <property type="match status" value="1"/>
</dbReference>
<feature type="compositionally biased region" description="Low complexity" evidence="6">
    <location>
        <begin position="309"/>
        <end position="327"/>
    </location>
</feature>
<feature type="compositionally biased region" description="Low complexity" evidence="6">
    <location>
        <begin position="1401"/>
        <end position="1466"/>
    </location>
</feature>
<feature type="compositionally biased region" description="Polar residues" evidence="6">
    <location>
        <begin position="842"/>
        <end position="854"/>
    </location>
</feature>
<feature type="domain" description="Chitin-binding type-2" evidence="8">
    <location>
        <begin position="36"/>
        <end position="94"/>
    </location>
</feature>
<keyword evidence="5" id="KW-0325">Glycoprotein</keyword>
<feature type="region of interest" description="Disordered" evidence="6">
    <location>
        <begin position="1020"/>
        <end position="1103"/>
    </location>
</feature>
<keyword evidence="2 7" id="KW-0732">Signal</keyword>
<feature type="compositionally biased region" description="Polar residues" evidence="6">
    <location>
        <begin position="329"/>
        <end position="340"/>
    </location>
</feature>
<dbReference type="SMART" id="SM00494">
    <property type="entry name" value="ChtBD2"/>
    <property type="match status" value="14"/>
</dbReference>
<feature type="compositionally biased region" description="Polar residues" evidence="6">
    <location>
        <begin position="1206"/>
        <end position="1218"/>
    </location>
</feature>
<feature type="domain" description="Chitin-binding type-2" evidence="8">
    <location>
        <begin position="1480"/>
        <end position="1537"/>
    </location>
</feature>
<feature type="domain" description="Chitin-binding type-2" evidence="8">
    <location>
        <begin position="388"/>
        <end position="449"/>
    </location>
</feature>
<feature type="compositionally biased region" description="Polar residues" evidence="6">
    <location>
        <begin position="298"/>
        <end position="308"/>
    </location>
</feature>
<feature type="compositionally biased region" description="Low complexity" evidence="6">
    <location>
        <begin position="633"/>
        <end position="653"/>
    </location>
</feature>
<feature type="signal peptide" evidence="7">
    <location>
        <begin position="1"/>
        <end position="19"/>
    </location>
</feature>
<proteinExistence type="predicted"/>
<feature type="compositionally biased region" description="Low complexity" evidence="6">
    <location>
        <begin position="170"/>
        <end position="197"/>
    </location>
</feature>
<feature type="region of interest" description="Disordered" evidence="6">
    <location>
        <begin position="815"/>
        <end position="923"/>
    </location>
</feature>
<feature type="compositionally biased region" description="Low complexity" evidence="6">
    <location>
        <begin position="1063"/>
        <end position="1103"/>
    </location>
</feature>
<feature type="compositionally biased region" description="Polar residues" evidence="6">
    <location>
        <begin position="2249"/>
        <end position="2264"/>
    </location>
</feature>
<keyword evidence="3" id="KW-0677">Repeat</keyword>
<dbReference type="OrthoDB" id="8179045at2759"/>
<feature type="region of interest" description="Disordered" evidence="6">
    <location>
        <begin position="486"/>
        <end position="506"/>
    </location>
</feature>
<feature type="domain" description="Chitin-binding type-2" evidence="8">
    <location>
        <begin position="1298"/>
        <end position="1359"/>
    </location>
</feature>
<feature type="domain" description="Chitin-binding type-2" evidence="8">
    <location>
        <begin position="206"/>
        <end position="267"/>
    </location>
</feature>
<feature type="compositionally biased region" description="Polar residues" evidence="6">
    <location>
        <begin position="1635"/>
        <end position="1651"/>
    </location>
</feature>
<evidence type="ECO:0000256" key="1">
    <source>
        <dbReference type="ARBA" id="ARBA00022669"/>
    </source>
</evidence>
<feature type="region of interest" description="Disordered" evidence="6">
    <location>
        <begin position="134"/>
        <end position="197"/>
    </location>
</feature>
<feature type="region of interest" description="Disordered" evidence="6">
    <location>
        <begin position="2218"/>
        <end position="2298"/>
    </location>
</feature>
<feature type="compositionally biased region" description="Low complexity" evidence="6">
    <location>
        <begin position="1044"/>
        <end position="1056"/>
    </location>
</feature>
<dbReference type="GO" id="GO:0008061">
    <property type="term" value="F:chitin binding"/>
    <property type="evidence" value="ECO:0007669"/>
    <property type="project" value="UniProtKB-KW"/>
</dbReference>
<feature type="compositionally biased region" description="Low complexity" evidence="6">
    <location>
        <begin position="1950"/>
        <end position="1965"/>
    </location>
</feature>
<dbReference type="RefSeq" id="XP_028136645.1">
    <property type="nucleotide sequence ID" value="XM_028280844.1"/>
</dbReference>
<feature type="region of interest" description="Disordered" evidence="6">
    <location>
        <begin position="1361"/>
        <end position="1466"/>
    </location>
</feature>
<name>A0A6P7FV82_DIAVI</name>
<accession>A0A6P7FV82</accession>
<feature type="compositionally biased region" description="Polar residues" evidence="6">
    <location>
        <begin position="1388"/>
        <end position="1400"/>
    </location>
</feature>
<dbReference type="PANTHER" id="PTHR23301">
    <property type="entry name" value="CHITIN BINDING PERITROPHIN-A"/>
    <property type="match status" value="1"/>
</dbReference>
<feature type="region of interest" description="Disordered" evidence="6">
    <location>
        <begin position="528"/>
        <end position="549"/>
    </location>
</feature>
<feature type="compositionally biased region" description="Polar residues" evidence="6">
    <location>
        <begin position="1966"/>
        <end position="1979"/>
    </location>
</feature>
<feature type="compositionally biased region" description="Polar residues" evidence="6">
    <location>
        <begin position="1574"/>
        <end position="1583"/>
    </location>
</feature>
<feature type="domain" description="Chitin-binding type-2" evidence="8">
    <location>
        <begin position="1846"/>
        <end position="1907"/>
    </location>
</feature>
<feature type="compositionally biased region" description="Low complexity" evidence="6">
    <location>
        <begin position="2274"/>
        <end position="2287"/>
    </location>
</feature>
<feature type="compositionally biased region" description="Low complexity" evidence="6">
    <location>
        <begin position="1219"/>
        <end position="1284"/>
    </location>
</feature>
<dbReference type="InterPro" id="IPR051940">
    <property type="entry name" value="Chitin_bind-dev_reg"/>
</dbReference>
<evidence type="ECO:0000256" key="7">
    <source>
        <dbReference type="SAM" id="SignalP"/>
    </source>
</evidence>
<feature type="region of interest" description="Disordered" evidence="6">
    <location>
        <begin position="1199"/>
        <end position="1285"/>
    </location>
</feature>
<keyword evidence="4" id="KW-1015">Disulfide bond</keyword>
<feature type="compositionally biased region" description="Low complexity" evidence="6">
    <location>
        <begin position="817"/>
        <end position="833"/>
    </location>
</feature>
<dbReference type="SUPFAM" id="SSF57625">
    <property type="entry name" value="Invertebrate chitin-binding proteins"/>
    <property type="match status" value="7"/>
</dbReference>
<evidence type="ECO:0000256" key="5">
    <source>
        <dbReference type="ARBA" id="ARBA00023180"/>
    </source>
</evidence>
<feature type="chain" id="PRO_5028237607" evidence="7">
    <location>
        <begin position="20"/>
        <end position="2375"/>
    </location>
</feature>
<dbReference type="InterPro" id="IPR002557">
    <property type="entry name" value="Chitin-bd_dom"/>
</dbReference>
<evidence type="ECO:0000259" key="8">
    <source>
        <dbReference type="PROSITE" id="PS50940"/>
    </source>
</evidence>
<evidence type="ECO:0000256" key="4">
    <source>
        <dbReference type="ARBA" id="ARBA00023157"/>
    </source>
</evidence>
<feature type="domain" description="Chitin-binding type-2" evidence="8">
    <location>
        <begin position="934"/>
        <end position="995"/>
    </location>
</feature>
<gene>
    <name evidence="9" type="primary">LOC114331315</name>
</gene>
<feature type="compositionally biased region" description="Polar residues" evidence="6">
    <location>
        <begin position="147"/>
        <end position="157"/>
    </location>
</feature>
<dbReference type="GO" id="GO:0005576">
    <property type="term" value="C:extracellular region"/>
    <property type="evidence" value="ECO:0007669"/>
    <property type="project" value="InterPro"/>
</dbReference>
<feature type="compositionally biased region" description="Low complexity" evidence="6">
    <location>
        <begin position="491"/>
        <end position="506"/>
    </location>
</feature>
<keyword evidence="1" id="KW-0147">Chitin-binding</keyword>
<feature type="compositionally biased region" description="Low complexity" evidence="6">
    <location>
        <begin position="855"/>
        <end position="874"/>
    </location>
</feature>
<evidence type="ECO:0000313" key="9">
    <source>
        <dbReference type="RefSeq" id="XP_028136645.1"/>
    </source>
</evidence>
<feature type="domain" description="Chitin-binding type-2" evidence="8">
    <location>
        <begin position="2305"/>
        <end position="2366"/>
    </location>
</feature>